<dbReference type="EMBL" id="JAFLWD010000007">
    <property type="protein sequence ID" value="MBO0439305.1"/>
    <property type="molecule type" value="Genomic_DNA"/>
</dbReference>
<keyword evidence="5" id="KW-1185">Reference proteome</keyword>
<dbReference type="InterPro" id="IPR001034">
    <property type="entry name" value="DeoR_HTH"/>
</dbReference>
<dbReference type="RefSeq" id="WP_207111405.1">
    <property type="nucleotide sequence ID" value="NZ_JAFLWD010000007.1"/>
</dbReference>
<feature type="domain" description="HTH deoR-type" evidence="3">
    <location>
        <begin position="2"/>
        <end position="57"/>
    </location>
</feature>
<dbReference type="InterPro" id="IPR026881">
    <property type="entry name" value="WYL_dom"/>
</dbReference>
<dbReference type="InterPro" id="IPR028349">
    <property type="entry name" value="PafC-like"/>
</dbReference>
<dbReference type="SMART" id="SM00420">
    <property type="entry name" value="HTH_DEOR"/>
    <property type="match status" value="1"/>
</dbReference>
<dbReference type="Pfam" id="PF25583">
    <property type="entry name" value="WCX"/>
    <property type="match status" value="1"/>
</dbReference>
<dbReference type="InterPro" id="IPR036388">
    <property type="entry name" value="WH-like_DNA-bd_sf"/>
</dbReference>
<comment type="caution">
    <text evidence="4">The sequence shown here is derived from an EMBL/GenBank/DDBJ whole genome shotgun (WGS) entry which is preliminary data.</text>
</comment>
<dbReference type="PROSITE" id="PS51000">
    <property type="entry name" value="HTH_DEOR_2"/>
    <property type="match status" value="1"/>
</dbReference>
<dbReference type="Proteomes" id="UP000664632">
    <property type="component" value="Unassembled WGS sequence"/>
</dbReference>
<sequence>MKTERLLAITMILLDKKQISASQLADILEVSVRTIYRDINSLAEAGIPVTSHPGVNGGIQIMDNYKIDKHFFTSTDLTSLLIALKSLSNNVSPIQLSQTFEKIKSLVPAGSLEDIEFKTNQIAIDLTPWTSNHTLQPYLEIIKSGMDQQRLLRFEYEDNQGRKTTRIIEPYRLVLKEISWYLQAYCLEKNDFRTFKLSRINNLDLLSTTFVPRAFQAKALGKEPFYGKDFTITTLKVTHKIKEQLIDKFGQLTIVPAPDSEKWIVEFPFMEDEFGYNLLLGFGNQCECLTPPHVRSELKKRIKNLLELYQV</sequence>
<protein>
    <submittedName>
        <fullName evidence="4">YafY family transcriptional regulator</fullName>
    </submittedName>
</protein>
<evidence type="ECO:0000256" key="2">
    <source>
        <dbReference type="ARBA" id="ARBA00023163"/>
    </source>
</evidence>
<dbReference type="SUPFAM" id="SSF46785">
    <property type="entry name" value="Winged helix' DNA-binding domain"/>
    <property type="match status" value="1"/>
</dbReference>
<dbReference type="InterPro" id="IPR057727">
    <property type="entry name" value="WCX_dom"/>
</dbReference>
<dbReference type="Pfam" id="PF08279">
    <property type="entry name" value="HTH_11"/>
    <property type="match status" value="1"/>
</dbReference>
<dbReference type="Gene3D" id="1.10.10.10">
    <property type="entry name" value="Winged helix-like DNA-binding domain superfamily/Winged helix DNA-binding domain"/>
    <property type="match status" value="1"/>
</dbReference>
<keyword evidence="2" id="KW-0804">Transcription</keyword>
<dbReference type="Pfam" id="PF13280">
    <property type="entry name" value="WYL"/>
    <property type="match status" value="1"/>
</dbReference>
<dbReference type="PIRSF" id="PIRSF016838">
    <property type="entry name" value="PafC"/>
    <property type="match status" value="1"/>
</dbReference>
<dbReference type="InterPro" id="IPR051534">
    <property type="entry name" value="CBASS_pafABC_assoc_protein"/>
</dbReference>
<reference evidence="4 5" key="1">
    <citation type="submission" date="2021-03" db="EMBL/GenBank/DDBJ databases">
        <title>Enterococcal diversity collection.</title>
        <authorList>
            <person name="Gilmore M.S."/>
            <person name="Schwartzman J."/>
            <person name="Van Tyne D."/>
            <person name="Martin M."/>
            <person name="Earl A.M."/>
            <person name="Manson A.L."/>
            <person name="Straub T."/>
            <person name="Salamzade R."/>
            <person name="Saavedra J."/>
            <person name="Lebreton F."/>
            <person name="Prichula J."/>
            <person name="Schaufler K."/>
            <person name="Gaca A."/>
            <person name="Sgardioli B."/>
            <person name="Wagenaar J."/>
            <person name="Strong T."/>
        </authorList>
    </citation>
    <scope>NUCLEOTIDE SEQUENCE [LARGE SCALE GENOMIC DNA]</scope>
    <source>
        <strain evidence="4 5">DIV0869a</strain>
    </source>
</reference>
<name>A0ABS3GVL3_9ENTE</name>
<evidence type="ECO:0000313" key="5">
    <source>
        <dbReference type="Proteomes" id="UP000664632"/>
    </source>
</evidence>
<dbReference type="PANTHER" id="PTHR34580">
    <property type="match status" value="1"/>
</dbReference>
<organism evidence="4 5">
    <name type="scientific">Candidatus Enterococcus ikei</name>
    <dbReference type="NCBI Taxonomy" id="2815326"/>
    <lineage>
        <taxon>Bacteria</taxon>
        <taxon>Bacillati</taxon>
        <taxon>Bacillota</taxon>
        <taxon>Bacilli</taxon>
        <taxon>Lactobacillales</taxon>
        <taxon>Enterococcaceae</taxon>
        <taxon>Enterococcus</taxon>
    </lineage>
</organism>
<evidence type="ECO:0000256" key="1">
    <source>
        <dbReference type="ARBA" id="ARBA00023015"/>
    </source>
</evidence>
<evidence type="ECO:0000313" key="4">
    <source>
        <dbReference type="EMBL" id="MBO0439305.1"/>
    </source>
</evidence>
<keyword evidence="1" id="KW-0805">Transcription regulation</keyword>
<proteinExistence type="predicted"/>
<gene>
    <name evidence="4" type="ORF">JZO69_02880</name>
</gene>
<dbReference type="InterPro" id="IPR013196">
    <property type="entry name" value="HTH_11"/>
</dbReference>
<dbReference type="PROSITE" id="PS52050">
    <property type="entry name" value="WYL"/>
    <property type="match status" value="1"/>
</dbReference>
<dbReference type="InterPro" id="IPR036390">
    <property type="entry name" value="WH_DNA-bd_sf"/>
</dbReference>
<accession>A0ABS3GVL3</accession>
<dbReference type="PANTHER" id="PTHR34580:SF1">
    <property type="entry name" value="PROTEIN PAFC"/>
    <property type="match status" value="1"/>
</dbReference>
<evidence type="ECO:0000259" key="3">
    <source>
        <dbReference type="PROSITE" id="PS51000"/>
    </source>
</evidence>